<reference evidence="5" key="1">
    <citation type="submission" date="2021-04" db="EMBL/GenBank/DDBJ databases">
        <title>Sinoanaerobacter chloroacetimidivorans sp. nov., an obligate anaerobic bacterium isolated from anaerobic sludge.</title>
        <authorList>
            <person name="Bao Y."/>
        </authorList>
    </citation>
    <scope>NUCLEOTIDE SEQUENCE</scope>
    <source>
        <strain evidence="5">BAD-6</strain>
    </source>
</reference>
<dbReference type="Pfam" id="PF07581">
    <property type="entry name" value="Glug"/>
    <property type="match status" value="1"/>
</dbReference>
<feature type="domain" description="SLH" evidence="4">
    <location>
        <begin position="103"/>
        <end position="163"/>
    </location>
</feature>
<dbReference type="Gene3D" id="2.60.40.10">
    <property type="entry name" value="Immunoglobulins"/>
    <property type="match status" value="1"/>
</dbReference>
<organism evidence="5 6">
    <name type="scientific">Sinanaerobacter chloroacetimidivorans</name>
    <dbReference type="NCBI Taxonomy" id="2818044"/>
    <lineage>
        <taxon>Bacteria</taxon>
        <taxon>Bacillati</taxon>
        <taxon>Bacillota</taxon>
        <taxon>Clostridia</taxon>
        <taxon>Peptostreptococcales</taxon>
        <taxon>Anaerovoracaceae</taxon>
        <taxon>Sinanaerobacter</taxon>
    </lineage>
</organism>
<evidence type="ECO:0000313" key="6">
    <source>
        <dbReference type="Proteomes" id="UP000675664"/>
    </source>
</evidence>
<proteinExistence type="predicted"/>
<comment type="caution">
    <text evidence="5">The sequence shown here is derived from an EMBL/GenBank/DDBJ whole genome shotgun (WGS) entry which is preliminary data.</text>
</comment>
<feature type="domain" description="SLH" evidence="4">
    <location>
        <begin position="164"/>
        <end position="227"/>
    </location>
</feature>
<dbReference type="PANTHER" id="PTHR43308:SF5">
    <property type="entry name" value="S-LAYER PROTEIN _ PEPTIDOGLYCAN ENDO-BETA-N-ACETYLGLUCOSAMINIDASE"/>
    <property type="match status" value="1"/>
</dbReference>
<dbReference type="PANTHER" id="PTHR43308">
    <property type="entry name" value="OUTER MEMBRANE PROTEIN ALPHA-RELATED"/>
    <property type="match status" value="1"/>
</dbReference>
<dbReference type="InterPro" id="IPR051465">
    <property type="entry name" value="Cell_Envelope_Struct_Comp"/>
</dbReference>
<evidence type="ECO:0000259" key="4">
    <source>
        <dbReference type="PROSITE" id="PS51272"/>
    </source>
</evidence>
<reference evidence="5" key="2">
    <citation type="submission" date="2021-04" db="EMBL/GenBank/DDBJ databases">
        <authorList>
            <person name="Liu J."/>
        </authorList>
    </citation>
    <scope>NUCLEOTIDE SEQUENCE</scope>
    <source>
        <strain evidence="5">BAD-6</strain>
    </source>
</reference>
<dbReference type="Gene3D" id="2.160.20.110">
    <property type="match status" value="1"/>
</dbReference>
<dbReference type="Pfam" id="PF00041">
    <property type="entry name" value="fn3"/>
    <property type="match status" value="1"/>
</dbReference>
<dbReference type="Proteomes" id="UP000675664">
    <property type="component" value="Unassembled WGS sequence"/>
</dbReference>
<dbReference type="InterPro" id="IPR036116">
    <property type="entry name" value="FN3_sf"/>
</dbReference>
<dbReference type="InterPro" id="IPR003961">
    <property type="entry name" value="FN3_dom"/>
</dbReference>
<sequence>MKKETYRAVTFLITLALIVSSFFSGSISYGEGASVEAASPKTILKDIEGHWGKRYIESAVTAGIITGYEDGTFKPNQAVSRAEFVTMVNKALKLRDENTVKLLFSDVRQTDWYCGEIQKACYARYVNGINDHSFLPRKSITRQEAAVMLSRFLPNSGSVITASLEDYSDSSEISNWAKIAMSLMVKKGYMTGNENGSLLPKGILTRAEAARIISGIIEKETIVRETISVKNAGEILQGKIYVGDITIEKSVGEGDATLESLSALSNVYILGGGVNTVTLKDSIIVRLVVCKEGTKVRVLTDGISVIHGAMVFNDNLIVNNQGQTLDSGEDGFQSIIYFNGSVSAETAIQIAEEIAGRLDSTGRVTTAQVQEGVAAILPDSAAVVTEGDSIVVTLQAAAETEKGNKGSRTRTAATVPGPPTDVRGSVKDGLPAVTFTEPVSNGGNSITSYIVYAYNNGTLAASSSGIAVPVKIAGLTTGSTYQFKAVAVNNAGISTESAVSEPVILSEINGKAALLSALNESHCDCGLSITAGGFEYMAEYYPDIASTKPITGYAIHTEVELQHLAMHKNANAVLLNDLDFTGITAGTADPSTPMGALNAAVNVYGIPYTGHAVGSFNGGKFVPIGIDTSPYTGIFSGNGKRITGLRISGGVDNAGLFGYTFGAEIKDCSLINGNITGRYNVGGAVGYQSGGTVSAVYQTGTITASTGAGGIAGTSNGVIIDCVNAGDISCTAAAGGIVGVTEHGTVDNCFNTGQISGMYNSVGGIAGSGTYKSITDCYNTGSIMGESLAGGIIGGFARGELINNCANSGMVIAYVYTGGITGHQSYGLLRASYNTGPIYSPKIVGGIVGCNDLNTLQGGVGQVWDSFNTGVVPAGTATAVGAVIGSNKGSETGNYWLDGTNLNGTAGVGENVTGDTTTTFSAIDPILNGMYASMSAIAMSVGGNGAITEIRTSDDTLPEFNALQGSYITNASSLTVTVSAISDTTVTVSTSTSPEALYLSAGNLVTPTSVSGGSSTYDLSSLDTEPGTWIMIKAVNIDPRLNRSYFIITP</sequence>
<evidence type="ECO:0000259" key="3">
    <source>
        <dbReference type="PROSITE" id="PS50853"/>
    </source>
</evidence>
<dbReference type="CDD" id="cd00063">
    <property type="entry name" value="FN3"/>
    <property type="match status" value="1"/>
</dbReference>
<evidence type="ECO:0000256" key="1">
    <source>
        <dbReference type="ARBA" id="ARBA00022737"/>
    </source>
</evidence>
<dbReference type="RefSeq" id="WP_227019959.1">
    <property type="nucleotide sequence ID" value="NZ_JAGSND010000017.1"/>
</dbReference>
<dbReference type="InterPro" id="IPR011493">
    <property type="entry name" value="GLUG"/>
</dbReference>
<gene>
    <name evidence="5" type="ORF">KCX82_18235</name>
</gene>
<dbReference type="SMART" id="SM00060">
    <property type="entry name" value="FN3"/>
    <property type="match status" value="1"/>
</dbReference>
<dbReference type="Pfam" id="PF00395">
    <property type="entry name" value="SLH"/>
    <property type="match status" value="3"/>
</dbReference>
<keyword evidence="1" id="KW-0677">Repeat</keyword>
<accession>A0A8J7W3Q7</accession>
<feature type="domain" description="Fibronectin type-III" evidence="3">
    <location>
        <begin position="415"/>
        <end position="508"/>
    </location>
</feature>
<feature type="domain" description="SLH" evidence="4">
    <location>
        <begin position="39"/>
        <end position="102"/>
    </location>
</feature>
<dbReference type="EMBL" id="JAGSND010000017">
    <property type="protein sequence ID" value="MBR0599826.1"/>
    <property type="molecule type" value="Genomic_DNA"/>
</dbReference>
<name>A0A8J7W3Q7_9FIRM</name>
<dbReference type="InterPro" id="IPR001119">
    <property type="entry name" value="SLH_dom"/>
</dbReference>
<dbReference type="AlphaFoldDB" id="A0A8J7W3Q7"/>
<evidence type="ECO:0000313" key="5">
    <source>
        <dbReference type="EMBL" id="MBR0599826.1"/>
    </source>
</evidence>
<dbReference type="InterPro" id="IPR013783">
    <property type="entry name" value="Ig-like_fold"/>
</dbReference>
<feature type="region of interest" description="Disordered" evidence="2">
    <location>
        <begin position="401"/>
        <end position="428"/>
    </location>
</feature>
<evidence type="ECO:0000256" key="2">
    <source>
        <dbReference type="SAM" id="MobiDB-lite"/>
    </source>
</evidence>
<protein>
    <submittedName>
        <fullName evidence="5">S-layer homology domain-containing protein</fullName>
    </submittedName>
</protein>
<dbReference type="PROSITE" id="PS51272">
    <property type="entry name" value="SLH"/>
    <property type="match status" value="3"/>
</dbReference>
<dbReference type="PROSITE" id="PS50853">
    <property type="entry name" value="FN3"/>
    <property type="match status" value="1"/>
</dbReference>
<keyword evidence="6" id="KW-1185">Reference proteome</keyword>
<dbReference type="SUPFAM" id="SSF49265">
    <property type="entry name" value="Fibronectin type III"/>
    <property type="match status" value="1"/>
</dbReference>